<dbReference type="EMBL" id="CP089977">
    <property type="protein sequence ID" value="UXZ05441.1"/>
    <property type="molecule type" value="Genomic_DNA"/>
</dbReference>
<keyword evidence="3" id="KW-1185">Reference proteome</keyword>
<dbReference type="RefSeq" id="WP_263076938.1">
    <property type="nucleotide sequence ID" value="NZ_CP089977.1"/>
</dbReference>
<sequence>MNFFKRLKQRLTKSNRSNSTQTDETTTQISHRQSLIKTITSWLSDKDWHYEQHNNPNLPHTWHFILHFQEFKDWACVLQVNEQNQLVNLYGVLTQTVPETHFATALVAINRINTRLPLGNIELDTNDGELRVRIGFDAEFVPPTNKLLDMYLHLLIQLSKAAHELYGDLCQEEEPSPIIYDYLMNEPNDDEVESSPFFEPTQQYQ</sequence>
<accession>A0ABY6F5R8</accession>
<feature type="compositionally biased region" description="Polar residues" evidence="1">
    <location>
        <begin position="14"/>
        <end position="28"/>
    </location>
</feature>
<evidence type="ECO:0000313" key="2">
    <source>
        <dbReference type="EMBL" id="UXZ05441.1"/>
    </source>
</evidence>
<organism evidence="2 3">
    <name type="scientific">Moraxella nasicaprae</name>
    <dbReference type="NCBI Taxonomy" id="2904122"/>
    <lineage>
        <taxon>Bacteria</taxon>
        <taxon>Pseudomonadati</taxon>
        <taxon>Pseudomonadota</taxon>
        <taxon>Gammaproteobacteria</taxon>
        <taxon>Moraxellales</taxon>
        <taxon>Moraxellaceae</taxon>
        <taxon>Moraxella</taxon>
    </lineage>
</organism>
<evidence type="ECO:0000313" key="3">
    <source>
        <dbReference type="Proteomes" id="UP001063782"/>
    </source>
</evidence>
<feature type="region of interest" description="Disordered" evidence="1">
    <location>
        <begin position="1"/>
        <end position="28"/>
    </location>
</feature>
<gene>
    <name evidence="2" type="ORF">LU297_03035</name>
</gene>
<feature type="compositionally biased region" description="Basic residues" evidence="1">
    <location>
        <begin position="1"/>
        <end position="13"/>
    </location>
</feature>
<proteinExistence type="predicted"/>
<evidence type="ECO:0000256" key="1">
    <source>
        <dbReference type="SAM" id="MobiDB-lite"/>
    </source>
</evidence>
<name>A0ABY6F5R8_9GAMM</name>
<protein>
    <submittedName>
        <fullName evidence="2">YbjN domain-containing protein</fullName>
    </submittedName>
</protein>
<reference evidence="2" key="1">
    <citation type="submission" date="2021-12" db="EMBL/GenBank/DDBJ databases">
        <title>taxonomy of Moraxella sp. ZY201224.</title>
        <authorList>
            <person name="Li F."/>
        </authorList>
    </citation>
    <scope>NUCLEOTIDE SEQUENCE</scope>
    <source>
        <strain evidence="2">ZY201224</strain>
    </source>
</reference>
<dbReference type="Proteomes" id="UP001063782">
    <property type="component" value="Chromosome"/>
</dbReference>